<dbReference type="PROSITE" id="PS50005">
    <property type="entry name" value="TPR"/>
    <property type="match status" value="3"/>
</dbReference>
<dbReference type="Proteomes" id="UP000249794">
    <property type="component" value="Unassembled WGS sequence"/>
</dbReference>
<evidence type="ECO:0000256" key="1">
    <source>
        <dbReference type="ARBA" id="ARBA00004245"/>
    </source>
</evidence>
<keyword evidence="6 10" id="KW-0802">TPR repeat</keyword>
<dbReference type="GO" id="GO:0005871">
    <property type="term" value="C:kinesin complex"/>
    <property type="evidence" value="ECO:0007669"/>
    <property type="project" value="InterPro"/>
</dbReference>
<organism evidence="11 12">
    <name type="scientific">Phormidesmis priestleyi</name>
    <dbReference type="NCBI Taxonomy" id="268141"/>
    <lineage>
        <taxon>Bacteria</taxon>
        <taxon>Bacillati</taxon>
        <taxon>Cyanobacteriota</taxon>
        <taxon>Cyanophyceae</taxon>
        <taxon>Leptolyngbyales</taxon>
        <taxon>Leptolyngbyaceae</taxon>
        <taxon>Phormidesmis</taxon>
    </lineage>
</organism>
<keyword evidence="9" id="KW-0206">Cytoskeleton</keyword>
<evidence type="ECO:0000256" key="10">
    <source>
        <dbReference type="PROSITE-ProRule" id="PRU00339"/>
    </source>
</evidence>
<accession>A0A2W4YNC6</accession>
<sequence>MAPGSIDEVCQRVLLWGQREGGGLARVEYSSEFDRQRVVQRLQRELAQAGVAWTEIVLPTRREATDIVRFLRERLSQVPGGVVSVTGFATAFESKTPLADALRVVNFNREELVALPLRQLWWMTPVLLQTSLHAMPDLHGWFRPQLQLSPAVRERELSDTTIRSAVTPRLGSEQVRGVNFEDARQRSQNLLTEFFTARQAGAADQDLLMTYLLPALESLAEVGAQRELRDLTSQFEGFLGSLKLGKTTEMTTAVSRLARLYSDQGRYTEAEPLYVQALEIWKIELGDRHLYTATSLNNLALLYYSQARYAEAEPLYVQALEIWETELGDRHPCTAQGLNNLALLYYSQGRYTEAEPLYVQALEIYKTELGDRHPCTAQGLNNLAGLYCSQGRYAEAEPLYIQALEIRETELGDRHPDTAQGLNNLALLYYSQGRYAEAEPLHVQALEIKKTELGDRHPDTAGSLYNLAGLYHNTQQHQQALIHIQQALDIYVSTLGTNHPTTQAAMSWHELIQQAMDKLS</sequence>
<evidence type="ECO:0000313" key="11">
    <source>
        <dbReference type="EMBL" id="PZO48551.1"/>
    </source>
</evidence>
<dbReference type="GO" id="GO:0005737">
    <property type="term" value="C:cytoplasm"/>
    <property type="evidence" value="ECO:0007669"/>
    <property type="project" value="TreeGrafter"/>
</dbReference>
<gene>
    <name evidence="11" type="ORF">DCF15_17790</name>
</gene>
<dbReference type="Pfam" id="PF13374">
    <property type="entry name" value="TPR_10"/>
    <property type="match status" value="2"/>
</dbReference>
<keyword evidence="5" id="KW-0677">Repeat</keyword>
<evidence type="ECO:0000256" key="3">
    <source>
        <dbReference type="ARBA" id="ARBA00022490"/>
    </source>
</evidence>
<keyword evidence="3" id="KW-0963">Cytoplasm</keyword>
<name>A0A2W4YNC6_9CYAN</name>
<evidence type="ECO:0000256" key="5">
    <source>
        <dbReference type="ARBA" id="ARBA00022737"/>
    </source>
</evidence>
<dbReference type="SMART" id="SM00028">
    <property type="entry name" value="TPR"/>
    <property type="match status" value="6"/>
</dbReference>
<protein>
    <submittedName>
        <fullName evidence="11">Tetratricopeptide repeat-containing protein</fullName>
    </submittedName>
</protein>
<dbReference type="PANTHER" id="PTHR45783">
    <property type="entry name" value="KINESIN LIGHT CHAIN"/>
    <property type="match status" value="1"/>
</dbReference>
<evidence type="ECO:0000256" key="2">
    <source>
        <dbReference type="ARBA" id="ARBA00009622"/>
    </source>
</evidence>
<dbReference type="EMBL" id="QBMP01000235">
    <property type="protein sequence ID" value="PZO48551.1"/>
    <property type="molecule type" value="Genomic_DNA"/>
</dbReference>
<comment type="caution">
    <text evidence="11">The sequence shown here is derived from an EMBL/GenBank/DDBJ whole genome shotgun (WGS) entry which is preliminary data.</text>
</comment>
<feature type="repeat" description="TPR" evidence="10">
    <location>
        <begin position="335"/>
        <end position="368"/>
    </location>
</feature>
<dbReference type="Pfam" id="PF13424">
    <property type="entry name" value="TPR_12"/>
    <property type="match status" value="2"/>
</dbReference>
<dbReference type="GO" id="GO:0007018">
    <property type="term" value="P:microtubule-based movement"/>
    <property type="evidence" value="ECO:0007669"/>
    <property type="project" value="TreeGrafter"/>
</dbReference>
<reference evidence="12" key="1">
    <citation type="submission" date="2018-04" db="EMBL/GenBank/DDBJ databases">
        <authorList>
            <person name="Cornet L."/>
        </authorList>
    </citation>
    <scope>NUCLEOTIDE SEQUENCE [LARGE SCALE GENOMIC DNA]</scope>
</reference>
<evidence type="ECO:0000256" key="8">
    <source>
        <dbReference type="ARBA" id="ARBA00023175"/>
    </source>
</evidence>
<evidence type="ECO:0000256" key="4">
    <source>
        <dbReference type="ARBA" id="ARBA00022701"/>
    </source>
</evidence>
<dbReference type="InterPro" id="IPR002151">
    <property type="entry name" value="Kinesin_light"/>
</dbReference>
<dbReference type="SUPFAM" id="SSF48452">
    <property type="entry name" value="TPR-like"/>
    <property type="match status" value="1"/>
</dbReference>
<dbReference type="AlphaFoldDB" id="A0A2W4YNC6"/>
<reference evidence="11 12" key="2">
    <citation type="submission" date="2018-06" db="EMBL/GenBank/DDBJ databases">
        <title>Metagenomic assembly of (sub)arctic Cyanobacteria and their associated microbiome from non-axenic cultures.</title>
        <authorList>
            <person name="Baurain D."/>
        </authorList>
    </citation>
    <scope>NUCLEOTIDE SEQUENCE [LARGE SCALE GENOMIC DNA]</scope>
    <source>
        <strain evidence="11">ULC027bin1</strain>
    </source>
</reference>
<comment type="subcellular location">
    <subcellularLocation>
        <location evidence="1">Cytoplasm</location>
        <location evidence="1">Cytoskeleton</location>
    </subcellularLocation>
</comment>
<evidence type="ECO:0000256" key="7">
    <source>
        <dbReference type="ARBA" id="ARBA00023054"/>
    </source>
</evidence>
<dbReference type="InterPro" id="IPR019734">
    <property type="entry name" value="TPR_rpt"/>
</dbReference>
<feature type="repeat" description="TPR" evidence="10">
    <location>
        <begin position="377"/>
        <end position="410"/>
    </location>
</feature>
<dbReference type="PRINTS" id="PR00381">
    <property type="entry name" value="KINESINLIGHT"/>
</dbReference>
<evidence type="ECO:0000313" key="12">
    <source>
        <dbReference type="Proteomes" id="UP000249794"/>
    </source>
</evidence>
<keyword evidence="8" id="KW-0505">Motor protein</keyword>
<dbReference type="GO" id="GO:0005874">
    <property type="term" value="C:microtubule"/>
    <property type="evidence" value="ECO:0007669"/>
    <property type="project" value="UniProtKB-KW"/>
</dbReference>
<dbReference type="InterPro" id="IPR011990">
    <property type="entry name" value="TPR-like_helical_dom_sf"/>
</dbReference>
<keyword evidence="4" id="KW-0493">Microtubule</keyword>
<comment type="similarity">
    <text evidence="2">Belongs to the kinesin light chain family.</text>
</comment>
<dbReference type="Gene3D" id="1.25.40.10">
    <property type="entry name" value="Tetratricopeptide repeat domain"/>
    <property type="match status" value="2"/>
</dbReference>
<feature type="repeat" description="TPR" evidence="10">
    <location>
        <begin position="293"/>
        <end position="326"/>
    </location>
</feature>
<keyword evidence="7" id="KW-0175">Coiled coil</keyword>
<evidence type="ECO:0000256" key="9">
    <source>
        <dbReference type="ARBA" id="ARBA00023212"/>
    </source>
</evidence>
<dbReference type="GO" id="GO:0019894">
    <property type="term" value="F:kinesin binding"/>
    <property type="evidence" value="ECO:0007669"/>
    <property type="project" value="TreeGrafter"/>
</dbReference>
<evidence type="ECO:0000256" key="6">
    <source>
        <dbReference type="ARBA" id="ARBA00022803"/>
    </source>
</evidence>
<proteinExistence type="inferred from homology"/>
<dbReference type="PANTHER" id="PTHR45783:SF3">
    <property type="entry name" value="KINESIN LIGHT CHAIN"/>
    <property type="match status" value="1"/>
</dbReference>